<proteinExistence type="predicted"/>
<evidence type="ECO:0000313" key="1">
    <source>
        <dbReference type="EMBL" id="PDH36589.1"/>
    </source>
</evidence>
<accession>A0A2A5WJC3</accession>
<dbReference type="InterPro" id="IPR008964">
    <property type="entry name" value="Invasin/intimin_cell_adhesion"/>
</dbReference>
<gene>
    <name evidence="1" type="ORF">CNE99_09510</name>
</gene>
<evidence type="ECO:0000313" key="2">
    <source>
        <dbReference type="Proteomes" id="UP000219327"/>
    </source>
</evidence>
<dbReference type="Proteomes" id="UP000219327">
    <property type="component" value="Unassembled WGS sequence"/>
</dbReference>
<dbReference type="EMBL" id="NTKD01000065">
    <property type="protein sequence ID" value="PDH36589.1"/>
    <property type="molecule type" value="Genomic_DNA"/>
</dbReference>
<dbReference type="InterPro" id="IPR013783">
    <property type="entry name" value="Ig-like_fold"/>
</dbReference>
<name>A0A2A5WJC3_9GAMM</name>
<protein>
    <recommendedName>
        <fullName evidence="3">Big-1 domain-containing protein</fullName>
    </recommendedName>
</protein>
<comment type="caution">
    <text evidence="1">The sequence shown here is derived from an EMBL/GenBank/DDBJ whole genome shotgun (WGS) entry which is preliminary data.</text>
</comment>
<dbReference type="AlphaFoldDB" id="A0A2A5WJC3"/>
<dbReference type="Gene3D" id="2.60.40.10">
    <property type="entry name" value="Immunoglobulins"/>
    <property type="match status" value="2"/>
</dbReference>
<evidence type="ECO:0008006" key="3">
    <source>
        <dbReference type="Google" id="ProtNLM"/>
    </source>
</evidence>
<reference evidence="1 2" key="1">
    <citation type="submission" date="2017-08" db="EMBL/GenBank/DDBJ databases">
        <title>Fine stratification of microbial communities through a metagenomic profile of the photic zone.</title>
        <authorList>
            <person name="Haro-Moreno J.M."/>
            <person name="Lopez-Perez M."/>
            <person name="De La Torre J."/>
            <person name="Picazo A."/>
            <person name="Camacho A."/>
            <person name="Rodriguez-Valera F."/>
        </authorList>
    </citation>
    <scope>NUCLEOTIDE SEQUENCE [LARGE SCALE GENOMIC DNA]</scope>
    <source>
        <strain evidence="1">MED-G24</strain>
    </source>
</reference>
<dbReference type="SUPFAM" id="SSF49373">
    <property type="entry name" value="Invasin/intimin cell-adhesion fragments"/>
    <property type="match status" value="2"/>
</dbReference>
<sequence>MGNVTLNGQLIRIVNSIGLISPASSTLTDETGLATFTLSAGDIAGAGSITARATVDGTDIEATTNVQSDGGEVEGGLVLVANLVVATDDGSLILSRANPGTATVTVTDVEGIPVPNALVSLNTGFDTGLDPESEAVLTDAAGVAQIAMFTDRLSGGAGTISAFVQLGDSSVRSDSVAYVLTGDGREAIELVSNLGSNAINIDNVTPAILTARVTDHRNNPVEAILVSFVLAVSFPRVGELSANSALTDALGQASITLLAGTIPGLR</sequence>
<organism evidence="1 2">
    <name type="scientific">OM182 bacterium MED-G24</name>
    <dbReference type="NCBI Taxonomy" id="1986255"/>
    <lineage>
        <taxon>Bacteria</taxon>
        <taxon>Pseudomonadati</taxon>
        <taxon>Pseudomonadota</taxon>
        <taxon>Gammaproteobacteria</taxon>
        <taxon>OMG group</taxon>
        <taxon>OM182 clade</taxon>
    </lineage>
</organism>